<dbReference type="AlphaFoldDB" id="A0A9J2PX83"/>
<keyword evidence="1" id="KW-0479">Metal-binding</keyword>
<evidence type="ECO:0000313" key="7">
    <source>
        <dbReference type="WBParaSite" id="ALUE_0001397801-mRNA-1"/>
    </source>
</evidence>
<dbReference type="SMART" id="SM00213">
    <property type="entry name" value="UBQ"/>
    <property type="match status" value="1"/>
</dbReference>
<evidence type="ECO:0000256" key="4">
    <source>
        <dbReference type="SAM" id="MobiDB-lite"/>
    </source>
</evidence>
<dbReference type="PROSITE" id="PS50053">
    <property type="entry name" value="UBIQUITIN_2"/>
    <property type="match status" value="1"/>
</dbReference>
<feature type="region of interest" description="Disordered" evidence="4">
    <location>
        <begin position="21"/>
        <end position="148"/>
    </location>
</feature>
<evidence type="ECO:0000256" key="3">
    <source>
        <dbReference type="ARBA" id="ARBA00022833"/>
    </source>
</evidence>
<dbReference type="Proteomes" id="UP000036681">
    <property type="component" value="Unplaced"/>
</dbReference>
<organism evidence="6 7">
    <name type="scientific">Ascaris lumbricoides</name>
    <name type="common">Giant roundworm</name>
    <dbReference type="NCBI Taxonomy" id="6252"/>
    <lineage>
        <taxon>Eukaryota</taxon>
        <taxon>Metazoa</taxon>
        <taxon>Ecdysozoa</taxon>
        <taxon>Nematoda</taxon>
        <taxon>Chromadorea</taxon>
        <taxon>Rhabditida</taxon>
        <taxon>Spirurina</taxon>
        <taxon>Ascaridomorpha</taxon>
        <taxon>Ascaridoidea</taxon>
        <taxon>Ascarididae</taxon>
        <taxon>Ascaris</taxon>
    </lineage>
</organism>
<keyword evidence="2" id="KW-0863">Zinc-finger</keyword>
<evidence type="ECO:0000259" key="5">
    <source>
        <dbReference type="PROSITE" id="PS50053"/>
    </source>
</evidence>
<dbReference type="WBParaSite" id="ALUE_0001397801-mRNA-1">
    <property type="protein sequence ID" value="ALUE_0001397801-mRNA-1"/>
    <property type="gene ID" value="ALUE_0001397801"/>
</dbReference>
<evidence type="ECO:0000256" key="1">
    <source>
        <dbReference type="ARBA" id="ARBA00022723"/>
    </source>
</evidence>
<feature type="region of interest" description="Disordered" evidence="4">
    <location>
        <begin position="165"/>
        <end position="187"/>
    </location>
</feature>
<protein>
    <submittedName>
        <fullName evidence="7">Ubiquitin-like domain-containing protein</fullName>
    </submittedName>
</protein>
<name>A0A9J2PX83_ASCLU</name>
<dbReference type="InterPro" id="IPR000626">
    <property type="entry name" value="Ubiquitin-like_dom"/>
</dbReference>
<reference evidence="7" key="1">
    <citation type="submission" date="2023-03" db="UniProtKB">
        <authorList>
            <consortium name="WormBaseParasite"/>
        </authorList>
    </citation>
    <scope>IDENTIFICATION</scope>
</reference>
<keyword evidence="6" id="KW-1185">Reference proteome</keyword>
<proteinExistence type="predicted"/>
<evidence type="ECO:0000256" key="2">
    <source>
        <dbReference type="ARBA" id="ARBA00022771"/>
    </source>
</evidence>
<dbReference type="PANTHER" id="PTHR10634">
    <property type="entry name" value="AN1-TYPE ZINC FINGER PROTEIN"/>
    <property type="match status" value="1"/>
</dbReference>
<dbReference type="CDD" id="cd17039">
    <property type="entry name" value="Ubl_ubiquitin_like"/>
    <property type="match status" value="1"/>
</dbReference>
<dbReference type="Gene3D" id="3.10.20.90">
    <property type="entry name" value="Phosphatidylinositol 3-kinase Catalytic Subunit, Chain A, domain 1"/>
    <property type="match status" value="1"/>
</dbReference>
<dbReference type="SUPFAM" id="SSF54236">
    <property type="entry name" value="Ubiquitin-like"/>
    <property type="match status" value="1"/>
</dbReference>
<feature type="compositionally biased region" description="Basic and acidic residues" evidence="4">
    <location>
        <begin position="54"/>
        <end position="68"/>
    </location>
</feature>
<feature type="region of interest" description="Disordered" evidence="4">
    <location>
        <begin position="364"/>
        <end position="397"/>
    </location>
</feature>
<dbReference type="SMART" id="SM00154">
    <property type="entry name" value="ZnF_AN1"/>
    <property type="match status" value="1"/>
</dbReference>
<dbReference type="Gene3D" id="4.10.1110.10">
    <property type="entry name" value="AN1-like Zinc finger"/>
    <property type="match status" value="1"/>
</dbReference>
<feature type="compositionally biased region" description="Polar residues" evidence="4">
    <location>
        <begin position="107"/>
        <end position="129"/>
    </location>
</feature>
<dbReference type="InterPro" id="IPR050652">
    <property type="entry name" value="AN1_A20_ZnFinger"/>
</dbReference>
<feature type="domain" description="Ubiquitin-like" evidence="5">
    <location>
        <begin position="195"/>
        <end position="273"/>
    </location>
</feature>
<dbReference type="Pfam" id="PF00240">
    <property type="entry name" value="ubiquitin"/>
    <property type="match status" value="1"/>
</dbReference>
<dbReference type="GO" id="GO:0008270">
    <property type="term" value="F:zinc ion binding"/>
    <property type="evidence" value="ECO:0007669"/>
    <property type="project" value="UniProtKB-KW"/>
</dbReference>
<evidence type="ECO:0000313" key="6">
    <source>
        <dbReference type="Proteomes" id="UP000036681"/>
    </source>
</evidence>
<accession>A0A9J2PX83</accession>
<dbReference type="PANTHER" id="PTHR10634:SF67">
    <property type="entry name" value="AN1-TYPE ZINC FINGER PROTEIN 3"/>
    <property type="match status" value="1"/>
</dbReference>
<dbReference type="SUPFAM" id="SSF118310">
    <property type="entry name" value="AN1-like Zinc finger"/>
    <property type="match status" value="1"/>
</dbReference>
<dbReference type="InterPro" id="IPR029071">
    <property type="entry name" value="Ubiquitin-like_domsf"/>
</dbReference>
<dbReference type="InterPro" id="IPR035896">
    <property type="entry name" value="AN1-like_Znf"/>
</dbReference>
<sequence>MTSLRPVKSFIYLNTSLCGTQSEDFRPRRLAGGSTRRIGVIPSEENATVGMGNSRDKRSDNNIKRANEQKPSVQHPLSASREELQSRSSNLIPRKSAEVGEEDTRDSNSSSTQANNESSAKSVTPSTSKKSMKQPIEECTRPFTSPTGHSPICPVGFAIYIPRTSESQSSEKSNKGQRKALKSKSDSRLSRTDMIEITVKSTMSSFKPLRLAIRKSTSVRALKSYIQTRTGIASINTSLVFNDKELKDDMATLSSLNMGSKNIIWVVIRPISGNNDREEIAALLRMSQSLSTLRHIIRSMPSVDIDYGKNTSTEYSEAELFVSKEKEHELMRQRMRMLKERRRKNDPNSVLLLEKTAKEERGAWSSFDRSSKTACSPSVDGNRGEWSPANERKSTSVLSDTNVNMVDVSPVAPNMLSYDPVPITSRELALYFDPLESLEELEIINDEMFDPPKNEEQLQQIQEEIHNVRCGTCRIKLPIAMREMRCYCDQVFCRRHRNPQDHRCSVDRKSVDRERLKKTLPKLDPRSKLKQ</sequence>
<dbReference type="InterPro" id="IPR000058">
    <property type="entry name" value="Znf_AN1"/>
</dbReference>
<keyword evidence="3" id="KW-0862">Zinc</keyword>